<evidence type="ECO:0000256" key="2">
    <source>
        <dbReference type="SAM" id="SignalP"/>
    </source>
</evidence>
<proteinExistence type="predicted"/>
<dbReference type="NCBIfam" id="TIGR04183">
    <property type="entry name" value="Por_Secre_tail"/>
    <property type="match status" value="1"/>
</dbReference>
<dbReference type="RefSeq" id="WP_188438715.1">
    <property type="nucleotide sequence ID" value="NZ_BMGK01000001.1"/>
</dbReference>
<dbReference type="AlphaFoldDB" id="A0A8J2V6I6"/>
<feature type="signal peptide" evidence="2">
    <location>
        <begin position="1"/>
        <end position="18"/>
    </location>
</feature>
<reference evidence="4" key="1">
    <citation type="journal article" date="2014" name="Int. J. Syst. Evol. Microbiol.">
        <title>Complete genome sequence of Corynebacterium casei LMG S-19264T (=DSM 44701T), isolated from a smear-ripened cheese.</title>
        <authorList>
            <consortium name="US DOE Joint Genome Institute (JGI-PGF)"/>
            <person name="Walter F."/>
            <person name="Albersmeier A."/>
            <person name="Kalinowski J."/>
            <person name="Ruckert C."/>
        </authorList>
    </citation>
    <scope>NUCLEOTIDE SEQUENCE</scope>
    <source>
        <strain evidence="4">CGMCC 1.12924</strain>
    </source>
</reference>
<protein>
    <recommendedName>
        <fullName evidence="3">Secretion system C-terminal sorting domain-containing protein</fullName>
    </recommendedName>
</protein>
<dbReference type="PANTHER" id="PTHR36234:SF5">
    <property type="entry name" value="LYSYL ENDOPEPTIDASE"/>
    <property type="match status" value="1"/>
</dbReference>
<dbReference type="Gene3D" id="2.40.10.10">
    <property type="entry name" value="Trypsin-like serine proteases"/>
    <property type="match status" value="2"/>
</dbReference>
<reference evidence="4" key="2">
    <citation type="submission" date="2020-09" db="EMBL/GenBank/DDBJ databases">
        <authorList>
            <person name="Sun Q."/>
            <person name="Zhou Y."/>
        </authorList>
    </citation>
    <scope>NUCLEOTIDE SEQUENCE</scope>
    <source>
        <strain evidence="4">CGMCC 1.12924</strain>
    </source>
</reference>
<evidence type="ECO:0000259" key="3">
    <source>
        <dbReference type="Pfam" id="PF18962"/>
    </source>
</evidence>
<feature type="domain" description="Secretion system C-terminal sorting" evidence="3">
    <location>
        <begin position="681"/>
        <end position="752"/>
    </location>
</feature>
<organism evidence="4 5">
    <name type="scientific">Planktosalinus lacus</name>
    <dbReference type="NCBI Taxonomy" id="1526573"/>
    <lineage>
        <taxon>Bacteria</taxon>
        <taxon>Pseudomonadati</taxon>
        <taxon>Bacteroidota</taxon>
        <taxon>Flavobacteriia</taxon>
        <taxon>Flavobacteriales</taxon>
        <taxon>Flavobacteriaceae</taxon>
        <taxon>Planktosalinus</taxon>
    </lineage>
</organism>
<accession>A0A8J2V6I6</accession>
<name>A0A8J2V6I6_9FLAO</name>
<dbReference type="InterPro" id="IPR043504">
    <property type="entry name" value="Peptidase_S1_PA_chymotrypsin"/>
</dbReference>
<dbReference type="InterPro" id="IPR009003">
    <property type="entry name" value="Peptidase_S1_PA"/>
</dbReference>
<dbReference type="EMBL" id="BMGK01000001">
    <property type="protein sequence ID" value="GGD81865.1"/>
    <property type="molecule type" value="Genomic_DNA"/>
</dbReference>
<dbReference type="PANTHER" id="PTHR36234">
    <property type="entry name" value="LYSYL ENDOPEPTIDASE"/>
    <property type="match status" value="1"/>
</dbReference>
<dbReference type="Pfam" id="PF18962">
    <property type="entry name" value="Por_Secre_tail"/>
    <property type="match status" value="1"/>
</dbReference>
<comment type="caution">
    <text evidence="4">The sequence shown here is derived from an EMBL/GenBank/DDBJ whole genome shotgun (WGS) entry which is preliminary data.</text>
</comment>
<dbReference type="InterPro" id="IPR026444">
    <property type="entry name" value="Secre_tail"/>
</dbReference>
<keyword evidence="1 2" id="KW-0732">Signal</keyword>
<dbReference type="SUPFAM" id="SSF50494">
    <property type="entry name" value="Trypsin-like serine proteases"/>
    <property type="match status" value="1"/>
</dbReference>
<dbReference type="Proteomes" id="UP000652231">
    <property type="component" value="Unassembled WGS sequence"/>
</dbReference>
<keyword evidence="5" id="KW-1185">Reference proteome</keyword>
<gene>
    <name evidence="4" type="ORF">GCM10011312_02770</name>
</gene>
<evidence type="ECO:0000313" key="4">
    <source>
        <dbReference type="EMBL" id="GGD81865.1"/>
    </source>
</evidence>
<sequence length="754" mass="82867">MKKTLLYFFLCCTFIVSAQVTNEGTPESWKLSNLKNLESIKMPKFDLQAMQAEDAIYDGQGDRPWRFGKEFIVNHTLENSGEWTTLDNGARIWRIRYQSEGAITMNFLFEDFYMPRGGKIFLYNNDKSDLLGAYDHSQNNSERTLGTWLVDGEDVWIEYYEPAKVQGQGILQIGKVVHGYRSQSNFAVEKGLNDSGDCNHDVDCPIGEFEDLKNHNKKGVVMLLSGSSGFCSASLINNTSNDGTPYVLTANHCYSNPATWAFRFNWISPDPVCASTQNSTNGPTTQTMSGATLRSRIGPSDFCLVEINNPIPGAWDVVWNGWDRSDDIPDKTWGIHHPSGDIMKVCVDDNAPGQLTQNGNEPVWRVFDWDLGVTEGGSSGSPLFDPQGKIVGQLWRGAAACAGTNDNNQWDEYGRFGRSWADGATPATRLEDWLDPDATGLVTIDANPPFEVLAYNAGISINNVETLLCDNVIEPVLVVRNLGSETLVSADIEYGLEGTSLTQIEWTGSLENGEQEEIILDAVAINQNGTFTATLENPNGQPDEFPGNNEANVSFEAPEEFITPEVNLTIVLDDYPEETTWEFLNSAGATLYSGGPYPGQDGQTIEETFTLSSDDCYTFTIIDDFGDGICCGFGNGSYSLETEDGTIIIEGGEFESSESVTFSNFNVLSTGENQLSTQVSLYPNPSTGMVTISNTTGNNLNYEVFNVVGQVITKGDNENNLFSLDLSNNAVGLYFVKLTDVETNSTTTKKLILK</sequence>
<feature type="chain" id="PRO_5035274030" description="Secretion system C-terminal sorting domain-containing protein" evidence="2">
    <location>
        <begin position="19"/>
        <end position="754"/>
    </location>
</feature>
<evidence type="ECO:0000313" key="5">
    <source>
        <dbReference type="Proteomes" id="UP000652231"/>
    </source>
</evidence>
<evidence type="ECO:0000256" key="1">
    <source>
        <dbReference type="ARBA" id="ARBA00022729"/>
    </source>
</evidence>